<feature type="domain" description="MurNAc-LAA" evidence="2">
    <location>
        <begin position="121"/>
        <end position="235"/>
    </location>
</feature>
<gene>
    <name evidence="3" type="ORF">P8V03_06170</name>
</gene>
<dbReference type="PANTHER" id="PTHR30404">
    <property type="entry name" value="N-ACETYLMURAMOYL-L-ALANINE AMIDASE"/>
    <property type="match status" value="1"/>
</dbReference>
<dbReference type="Proteomes" id="UP001281656">
    <property type="component" value="Unassembled WGS sequence"/>
</dbReference>
<comment type="caution">
    <text evidence="3">The sequence shown here is derived from an EMBL/GenBank/DDBJ whole genome shotgun (WGS) entry which is preliminary data.</text>
</comment>
<keyword evidence="4" id="KW-1185">Reference proteome</keyword>
<dbReference type="SUPFAM" id="SSF53187">
    <property type="entry name" value="Zn-dependent exopeptidases"/>
    <property type="match status" value="1"/>
</dbReference>
<evidence type="ECO:0000259" key="2">
    <source>
        <dbReference type="SMART" id="SM00646"/>
    </source>
</evidence>
<dbReference type="EMBL" id="JARUJP010000005">
    <property type="protein sequence ID" value="MDW8800737.1"/>
    <property type="molecule type" value="Genomic_DNA"/>
</dbReference>
<organism evidence="3 4">
    <name type="scientific">Clostridium tanneri</name>
    <dbReference type="NCBI Taxonomy" id="3037988"/>
    <lineage>
        <taxon>Bacteria</taxon>
        <taxon>Bacillati</taxon>
        <taxon>Bacillota</taxon>
        <taxon>Clostridia</taxon>
        <taxon>Eubacteriales</taxon>
        <taxon>Clostridiaceae</taxon>
        <taxon>Clostridium</taxon>
    </lineage>
</organism>
<dbReference type="CDD" id="cd02696">
    <property type="entry name" value="MurNAc-LAA"/>
    <property type="match status" value="1"/>
</dbReference>
<name>A0ABU4JRG7_9CLOT</name>
<proteinExistence type="predicted"/>
<evidence type="ECO:0000313" key="3">
    <source>
        <dbReference type="EMBL" id="MDW8800737.1"/>
    </source>
</evidence>
<sequence length="244" mass="27683">MRIANRKRFTLSCIFFTLLMLIIGKNQIVFSEGKVFKVTSSPEAKELGKNDNAVLKNKKRYIVILDAGHGGIDKGTSYQNINEKDIAFKITKYTETVLKSKGYTVILTRNEDKLLPLKEIGNIVNAAKGNVFVSIHINSIKDPSYKGMTTYYYAPEGYQKDERVKLSKTIQKEVVKSDGWEDKGIKTQNLAVLRYSEIPCALVECGFITNKEDREKLLKEEVLRNISENISRGIIKYLNESEGN</sequence>
<evidence type="ECO:0000313" key="4">
    <source>
        <dbReference type="Proteomes" id="UP001281656"/>
    </source>
</evidence>
<dbReference type="Pfam" id="PF01520">
    <property type="entry name" value="Amidase_3"/>
    <property type="match status" value="1"/>
</dbReference>
<dbReference type="InterPro" id="IPR002508">
    <property type="entry name" value="MurNAc-LAA_cat"/>
</dbReference>
<dbReference type="SMART" id="SM00646">
    <property type="entry name" value="Ami_3"/>
    <property type="match status" value="1"/>
</dbReference>
<dbReference type="PANTHER" id="PTHR30404:SF0">
    <property type="entry name" value="N-ACETYLMURAMOYL-L-ALANINE AMIDASE AMIC"/>
    <property type="match status" value="1"/>
</dbReference>
<dbReference type="RefSeq" id="WP_261670574.1">
    <property type="nucleotide sequence ID" value="NZ_JARUJP010000005.1"/>
</dbReference>
<accession>A0ABU4JRG7</accession>
<dbReference type="GO" id="GO:0008745">
    <property type="term" value="F:N-acetylmuramoyl-L-alanine amidase activity"/>
    <property type="evidence" value="ECO:0007669"/>
    <property type="project" value="UniProtKB-EC"/>
</dbReference>
<dbReference type="EC" id="3.5.1.28" evidence="3"/>
<reference evidence="3 4" key="1">
    <citation type="submission" date="2023-04" db="EMBL/GenBank/DDBJ databases">
        <title>Clostridium tannerae sp. nov., isolated from the fecal material of an alpaca.</title>
        <authorList>
            <person name="Miller S."/>
            <person name="Hendry M."/>
            <person name="King J."/>
            <person name="Sankaranarayanan K."/>
            <person name="Lawson P.A."/>
        </authorList>
    </citation>
    <scope>NUCLEOTIDE SEQUENCE [LARGE SCALE GENOMIC DNA]</scope>
    <source>
        <strain evidence="3 4">A1-XYC3</strain>
    </source>
</reference>
<protein>
    <submittedName>
        <fullName evidence="3">N-acetylmuramoyl-L-alanine amidase</fullName>
        <ecNumber evidence="3">3.5.1.28</ecNumber>
    </submittedName>
</protein>
<dbReference type="InterPro" id="IPR050695">
    <property type="entry name" value="N-acetylmuramoyl_amidase_3"/>
</dbReference>
<dbReference type="Gene3D" id="3.40.630.40">
    <property type="entry name" value="Zn-dependent exopeptidases"/>
    <property type="match status" value="1"/>
</dbReference>
<keyword evidence="1 3" id="KW-0378">Hydrolase</keyword>
<evidence type="ECO:0000256" key="1">
    <source>
        <dbReference type="ARBA" id="ARBA00022801"/>
    </source>
</evidence>